<feature type="transmembrane region" description="Helical" evidence="14">
    <location>
        <begin position="56"/>
        <end position="77"/>
    </location>
</feature>
<feature type="domain" description="Guanylate cyclase" evidence="15">
    <location>
        <begin position="367"/>
        <end position="411"/>
    </location>
</feature>
<gene>
    <name evidence="16" type="primary">Adcy6_1</name>
    <name evidence="16" type="ORF">FQV18_0016411</name>
</gene>
<organism evidence="16 17">
    <name type="scientific">Eudyptula minor novaehollandiae</name>
    <name type="common">Australian little penguin</name>
    <dbReference type="NCBI Taxonomy" id="2052820"/>
    <lineage>
        <taxon>Eukaryota</taxon>
        <taxon>Metazoa</taxon>
        <taxon>Chordata</taxon>
        <taxon>Craniata</taxon>
        <taxon>Vertebrata</taxon>
        <taxon>Euteleostomi</taxon>
        <taxon>Archelosauria</taxon>
        <taxon>Archosauria</taxon>
        <taxon>Dinosauria</taxon>
        <taxon>Saurischia</taxon>
        <taxon>Theropoda</taxon>
        <taxon>Coelurosauria</taxon>
        <taxon>Aves</taxon>
        <taxon>Neognathae</taxon>
        <taxon>Neoaves</taxon>
        <taxon>Aequornithes</taxon>
        <taxon>Sphenisciformes</taxon>
        <taxon>Spheniscidae</taxon>
        <taxon>Eudyptula</taxon>
    </lineage>
</organism>
<evidence type="ECO:0000256" key="14">
    <source>
        <dbReference type="SAM" id="Phobius"/>
    </source>
</evidence>
<keyword evidence="10 14" id="KW-1133">Transmembrane helix</keyword>
<accession>A0A8S9ETJ6</accession>
<dbReference type="InterPro" id="IPR009398">
    <property type="entry name" value="Adcy_conserved_dom"/>
</dbReference>
<evidence type="ECO:0000256" key="12">
    <source>
        <dbReference type="ARBA" id="ARBA00023239"/>
    </source>
</evidence>
<dbReference type="SUPFAM" id="SSF55073">
    <property type="entry name" value="Nucleotide cyclase"/>
    <property type="match status" value="1"/>
</dbReference>
<dbReference type="Pfam" id="PF06327">
    <property type="entry name" value="Adcy_cons_dom"/>
    <property type="match status" value="1"/>
</dbReference>
<dbReference type="GO" id="GO:0006171">
    <property type="term" value="P:cAMP biosynthetic process"/>
    <property type="evidence" value="ECO:0007669"/>
    <property type="project" value="InterPro"/>
</dbReference>
<comment type="subcellular location">
    <subcellularLocation>
        <location evidence="3">Membrane</location>
        <topology evidence="3">Multi-pass membrane protein</topology>
    </subcellularLocation>
</comment>
<evidence type="ECO:0000256" key="5">
    <source>
        <dbReference type="ARBA" id="ARBA00022692"/>
    </source>
</evidence>
<evidence type="ECO:0000256" key="11">
    <source>
        <dbReference type="ARBA" id="ARBA00023136"/>
    </source>
</evidence>
<dbReference type="EC" id="4.6.1.1" evidence="4"/>
<dbReference type="GO" id="GO:0007189">
    <property type="term" value="P:adenylate cyclase-activating G protein-coupled receptor signaling pathway"/>
    <property type="evidence" value="ECO:0007669"/>
    <property type="project" value="TreeGrafter"/>
</dbReference>
<evidence type="ECO:0000256" key="13">
    <source>
        <dbReference type="SAM" id="MobiDB-lite"/>
    </source>
</evidence>
<proteinExistence type="predicted"/>
<dbReference type="Pfam" id="PF00211">
    <property type="entry name" value="Guanylate_cyc"/>
    <property type="match status" value="1"/>
</dbReference>
<dbReference type="GO" id="GO:0004016">
    <property type="term" value="F:adenylate cyclase activity"/>
    <property type="evidence" value="ECO:0007669"/>
    <property type="project" value="UniProtKB-EC"/>
</dbReference>
<evidence type="ECO:0000256" key="7">
    <source>
        <dbReference type="ARBA" id="ARBA00022741"/>
    </source>
</evidence>
<keyword evidence="7" id="KW-0547">Nucleotide-binding</keyword>
<feature type="non-terminal residue" evidence="16">
    <location>
        <position position="411"/>
    </location>
</feature>
<evidence type="ECO:0000259" key="15">
    <source>
        <dbReference type="PROSITE" id="PS50125"/>
    </source>
</evidence>
<protein>
    <recommendedName>
        <fullName evidence="4">adenylate cyclase</fullName>
        <ecNumber evidence="4">4.6.1.1</ecNumber>
    </recommendedName>
</protein>
<dbReference type="GO" id="GO:0035556">
    <property type="term" value="P:intracellular signal transduction"/>
    <property type="evidence" value="ECO:0007669"/>
    <property type="project" value="InterPro"/>
</dbReference>
<dbReference type="GO" id="GO:0005886">
    <property type="term" value="C:plasma membrane"/>
    <property type="evidence" value="ECO:0007669"/>
    <property type="project" value="InterPro"/>
</dbReference>
<dbReference type="GO" id="GO:0046872">
    <property type="term" value="F:metal ion binding"/>
    <property type="evidence" value="ECO:0007669"/>
    <property type="project" value="UniProtKB-KW"/>
</dbReference>
<keyword evidence="11 14" id="KW-0472">Membrane</keyword>
<dbReference type="PANTHER" id="PTHR45627">
    <property type="entry name" value="ADENYLATE CYCLASE TYPE 1"/>
    <property type="match status" value="1"/>
</dbReference>
<evidence type="ECO:0000313" key="16">
    <source>
        <dbReference type="EMBL" id="KAF1490964.1"/>
    </source>
</evidence>
<comment type="caution">
    <text evidence="16">The sequence shown here is derived from an EMBL/GenBank/DDBJ whole genome shotgun (WGS) entry which is preliminary data.</text>
</comment>
<evidence type="ECO:0000256" key="3">
    <source>
        <dbReference type="ARBA" id="ARBA00004141"/>
    </source>
</evidence>
<evidence type="ECO:0000256" key="9">
    <source>
        <dbReference type="ARBA" id="ARBA00022842"/>
    </source>
</evidence>
<keyword evidence="6" id="KW-0479">Metal-binding</keyword>
<keyword evidence="8" id="KW-0067">ATP-binding</keyword>
<feature type="transmembrane region" description="Helical" evidence="14">
    <location>
        <begin position="83"/>
        <end position="105"/>
    </location>
</feature>
<evidence type="ECO:0000256" key="10">
    <source>
        <dbReference type="ARBA" id="ARBA00022989"/>
    </source>
</evidence>
<evidence type="ECO:0000256" key="1">
    <source>
        <dbReference type="ARBA" id="ARBA00001593"/>
    </source>
</evidence>
<evidence type="ECO:0000256" key="8">
    <source>
        <dbReference type="ARBA" id="ARBA00022840"/>
    </source>
</evidence>
<keyword evidence="5 14" id="KW-0812">Transmembrane</keyword>
<reference evidence="16" key="1">
    <citation type="journal article" date="2019" name="Gigascience">
        <title>High-coverage genomes to elucidate the evolution of penguins.</title>
        <authorList>
            <person name="Pan H."/>
            <person name="Cole T.L."/>
            <person name="Bi X."/>
            <person name="Fang M."/>
            <person name="Zhou C."/>
            <person name="Yang Z."/>
            <person name="Ksepka D.T."/>
            <person name="Hart T."/>
            <person name="Bouzat J.L."/>
            <person name="Argilla L.S."/>
            <person name="Bertelsen M.F."/>
            <person name="Boersma P.D."/>
            <person name="Bost C.A."/>
            <person name="Cherel Y."/>
            <person name="Dann P."/>
            <person name="Fiddaman S.R."/>
            <person name="Howard P."/>
            <person name="Labuschagne K."/>
            <person name="Mattern T."/>
            <person name="Miller G."/>
            <person name="Parker P."/>
            <person name="Phillips R.A."/>
            <person name="Quillfeldt P."/>
            <person name="Ryan P.G."/>
            <person name="Taylor H."/>
            <person name="Thompson D.R."/>
            <person name="Young M.J."/>
            <person name="Ellegaard M.R."/>
            <person name="Gilbert M.T.P."/>
            <person name="Sinding M.S."/>
            <person name="Pacheco G."/>
            <person name="Shepherd L.D."/>
            <person name="Tennyson A.J.D."/>
            <person name="Grosser S."/>
            <person name="Kay E."/>
            <person name="Nupen L.J."/>
            <person name="Ellenberg U."/>
            <person name="Houston D.M."/>
            <person name="Reeve A.H."/>
            <person name="Johnson K."/>
            <person name="Masello J.F."/>
            <person name="Stracke T."/>
            <person name="McKinlay B."/>
            <person name="Borboroglu P.G."/>
            <person name="Zhang D.X."/>
            <person name="Zhang G."/>
        </authorList>
    </citation>
    <scope>NUCLEOTIDE SEQUENCE</scope>
    <source>
        <strain evidence="16">10/9/18-1</strain>
    </source>
</reference>
<feature type="non-terminal residue" evidence="16">
    <location>
        <position position="1"/>
    </location>
</feature>
<sequence length="411" mass="44811">AQEALNPEDEVDEFLSRAIDARSIDQLRKDHVKKFLLTFQTPELEKKYSKKVDDRFGGYVACTLLVFCFICCLQIVVFPHSPLMLGVYVGIFILLTAILFVCAVYSCVTVSTGLMGGGAWGGSATCDGVPLPPQLFPTALQRLSRKIVQSRAHSTIIGVFTILLVFVAAFVNMFACSRVALRDCAARELNVTPEAVGPCQLRALNFSLGTPTGPCHRDGLACDFPEYFNYSVVLSLLACSVFLHISSIGKLLLMVAIEATYLVLVEGPQATLFDNADLLVVANALARGRGRPPSPHPGGRGGGGAPGAAPAWRCAMQATGEKEEMEELQAYNRRLLHNILPKDVAAHFLARERRNDELYYQSCECVAVMFASISNFSEFYVELEANNEGVECLRLLNEIIADFDEVPEGGG</sequence>
<dbReference type="InterPro" id="IPR029787">
    <property type="entry name" value="Nucleotide_cyclase"/>
</dbReference>
<feature type="region of interest" description="Disordered" evidence="13">
    <location>
        <begin position="289"/>
        <end position="308"/>
    </location>
</feature>
<comment type="cofactor">
    <cofactor evidence="2">
        <name>Mn(2+)</name>
        <dbReference type="ChEBI" id="CHEBI:29035"/>
    </cofactor>
</comment>
<dbReference type="Proteomes" id="UP000818537">
    <property type="component" value="Unassembled WGS sequence"/>
</dbReference>
<evidence type="ECO:0000256" key="2">
    <source>
        <dbReference type="ARBA" id="ARBA00001936"/>
    </source>
</evidence>
<keyword evidence="9" id="KW-0460">Magnesium</keyword>
<evidence type="ECO:0000256" key="6">
    <source>
        <dbReference type="ARBA" id="ARBA00022723"/>
    </source>
</evidence>
<dbReference type="AlphaFoldDB" id="A0A8S9ETJ6"/>
<dbReference type="GO" id="GO:0005524">
    <property type="term" value="F:ATP binding"/>
    <property type="evidence" value="ECO:0007669"/>
    <property type="project" value="UniProtKB-KW"/>
</dbReference>
<keyword evidence="12" id="KW-0456">Lyase</keyword>
<feature type="transmembrane region" description="Helical" evidence="14">
    <location>
        <begin position="152"/>
        <end position="175"/>
    </location>
</feature>
<evidence type="ECO:0000256" key="4">
    <source>
        <dbReference type="ARBA" id="ARBA00012201"/>
    </source>
</evidence>
<dbReference type="InterPro" id="IPR001054">
    <property type="entry name" value="A/G_cyclase"/>
</dbReference>
<name>A0A8S9ETJ6_EUDMI</name>
<comment type="catalytic activity">
    <reaction evidence="1">
        <text>ATP = 3',5'-cyclic AMP + diphosphate</text>
        <dbReference type="Rhea" id="RHEA:15389"/>
        <dbReference type="ChEBI" id="CHEBI:30616"/>
        <dbReference type="ChEBI" id="CHEBI:33019"/>
        <dbReference type="ChEBI" id="CHEBI:58165"/>
        <dbReference type="EC" id="4.6.1.1"/>
    </reaction>
</comment>
<dbReference type="FunFam" id="3.30.70.1230:FF:000082">
    <property type="entry name" value="Adenylate cyclase type 6"/>
    <property type="match status" value="1"/>
</dbReference>
<dbReference type="PANTHER" id="PTHR45627:SF11">
    <property type="entry name" value="ADENYLATE CYCLASE TYPE 6"/>
    <property type="match status" value="1"/>
</dbReference>
<dbReference type="Gene3D" id="3.30.70.1230">
    <property type="entry name" value="Nucleotide cyclase"/>
    <property type="match status" value="1"/>
</dbReference>
<dbReference type="PROSITE" id="PS50125">
    <property type="entry name" value="GUANYLATE_CYCLASE_2"/>
    <property type="match status" value="1"/>
</dbReference>
<evidence type="ECO:0000313" key="17">
    <source>
        <dbReference type="Proteomes" id="UP000818537"/>
    </source>
</evidence>
<dbReference type="EMBL" id="VULB01006957">
    <property type="protein sequence ID" value="KAF1490964.1"/>
    <property type="molecule type" value="Genomic_DNA"/>
</dbReference>